<dbReference type="AlphaFoldDB" id="A0AAN8R3W6"/>
<dbReference type="EMBL" id="JAGTTL010000015">
    <property type="protein sequence ID" value="KAK6311947.1"/>
    <property type="molecule type" value="Genomic_DNA"/>
</dbReference>
<feature type="signal peptide" evidence="2">
    <location>
        <begin position="1"/>
        <end position="18"/>
    </location>
</feature>
<protein>
    <recommendedName>
        <fullName evidence="3">Neurotransmitter-gated ion-channel transmembrane domain-containing protein</fullName>
    </recommendedName>
</protein>
<dbReference type="Proteomes" id="UP001356427">
    <property type="component" value="Unassembled WGS sequence"/>
</dbReference>
<dbReference type="InterPro" id="IPR006201">
    <property type="entry name" value="Neur_channel"/>
</dbReference>
<keyword evidence="5" id="KW-1185">Reference proteome</keyword>
<feature type="transmembrane region" description="Helical" evidence="1">
    <location>
        <begin position="90"/>
        <end position="113"/>
    </location>
</feature>
<keyword evidence="2" id="KW-0732">Signal</keyword>
<sequence>MSTLWLLCSLALMGGVSTMEDCSYRRLQDHLGLSQKNEITTGLRPVVHWTNSTQVMVDMILFGIMDLNEKSSTFTSYVLISTITLRRRPLLYIINLVVPIAFFLVLDLGSFFISEAKGEKLGFKVTILLSISVLLLILNDILPSTANSLPVIALYLTGLSLLETMLVSFLIYMDSRVDQNIQTSAKTCEETQEETDCQRVPERDAESSLEKVDTLNKKDLDEDWLNNPHLLQLILEEVQNVRQEWFSVNLAYWFNYTEKDPLKRRL</sequence>
<comment type="caution">
    <text evidence="4">The sequence shown here is derived from an EMBL/GenBank/DDBJ whole genome shotgun (WGS) entry which is preliminary data.</text>
</comment>
<keyword evidence="1" id="KW-0812">Transmembrane</keyword>
<evidence type="ECO:0000313" key="5">
    <source>
        <dbReference type="Proteomes" id="UP001356427"/>
    </source>
</evidence>
<evidence type="ECO:0000313" key="4">
    <source>
        <dbReference type="EMBL" id="KAK6311947.1"/>
    </source>
</evidence>
<evidence type="ECO:0000256" key="2">
    <source>
        <dbReference type="SAM" id="SignalP"/>
    </source>
</evidence>
<dbReference type="GO" id="GO:0005216">
    <property type="term" value="F:monoatomic ion channel activity"/>
    <property type="evidence" value="ECO:0007669"/>
    <property type="project" value="InterPro"/>
</dbReference>
<proteinExistence type="predicted"/>
<gene>
    <name evidence="4" type="ORF">J4Q44_G00176110</name>
</gene>
<dbReference type="GO" id="GO:0016020">
    <property type="term" value="C:membrane"/>
    <property type="evidence" value="ECO:0007669"/>
    <property type="project" value="InterPro"/>
</dbReference>
<dbReference type="InterPro" id="IPR006029">
    <property type="entry name" value="Neurotrans-gated_channel_TM"/>
</dbReference>
<dbReference type="SUPFAM" id="SSF90112">
    <property type="entry name" value="Neurotransmitter-gated ion-channel transmembrane pore"/>
    <property type="match status" value="1"/>
</dbReference>
<dbReference type="InterPro" id="IPR036719">
    <property type="entry name" value="Neuro-gated_channel_TM_sf"/>
</dbReference>
<dbReference type="Gene3D" id="1.20.58.390">
    <property type="entry name" value="Neurotransmitter-gated ion-channel transmembrane domain"/>
    <property type="match status" value="1"/>
</dbReference>
<keyword evidence="1" id="KW-1133">Transmembrane helix</keyword>
<dbReference type="PANTHER" id="PTHR18945">
    <property type="entry name" value="NEUROTRANSMITTER GATED ION CHANNEL"/>
    <property type="match status" value="1"/>
</dbReference>
<dbReference type="InterPro" id="IPR038050">
    <property type="entry name" value="Neuro_actylchol_rec"/>
</dbReference>
<accession>A0AAN8R3W6</accession>
<organism evidence="4 5">
    <name type="scientific">Coregonus suidteri</name>
    <dbReference type="NCBI Taxonomy" id="861788"/>
    <lineage>
        <taxon>Eukaryota</taxon>
        <taxon>Metazoa</taxon>
        <taxon>Chordata</taxon>
        <taxon>Craniata</taxon>
        <taxon>Vertebrata</taxon>
        <taxon>Euteleostomi</taxon>
        <taxon>Actinopterygii</taxon>
        <taxon>Neopterygii</taxon>
        <taxon>Teleostei</taxon>
        <taxon>Protacanthopterygii</taxon>
        <taxon>Salmoniformes</taxon>
        <taxon>Salmonidae</taxon>
        <taxon>Coregoninae</taxon>
        <taxon>Coregonus</taxon>
    </lineage>
</organism>
<feature type="chain" id="PRO_5043035720" description="Neurotransmitter-gated ion-channel transmembrane domain-containing protein" evidence="2">
    <location>
        <begin position="19"/>
        <end position="266"/>
    </location>
</feature>
<feature type="domain" description="Neurotransmitter-gated ion-channel transmembrane" evidence="3">
    <location>
        <begin position="97"/>
        <end position="209"/>
    </location>
</feature>
<feature type="transmembrane region" description="Helical" evidence="1">
    <location>
        <begin position="125"/>
        <end position="146"/>
    </location>
</feature>
<evidence type="ECO:0000256" key="1">
    <source>
        <dbReference type="SAM" id="Phobius"/>
    </source>
</evidence>
<reference evidence="4 5" key="1">
    <citation type="submission" date="2021-04" db="EMBL/GenBank/DDBJ databases">
        <authorList>
            <person name="De Guttry C."/>
            <person name="Zahm M."/>
            <person name="Klopp C."/>
            <person name="Cabau C."/>
            <person name="Louis A."/>
            <person name="Berthelot C."/>
            <person name="Parey E."/>
            <person name="Roest Crollius H."/>
            <person name="Montfort J."/>
            <person name="Robinson-Rechavi M."/>
            <person name="Bucao C."/>
            <person name="Bouchez O."/>
            <person name="Gislard M."/>
            <person name="Lluch J."/>
            <person name="Milhes M."/>
            <person name="Lampietro C."/>
            <person name="Lopez Roques C."/>
            <person name="Donnadieu C."/>
            <person name="Braasch I."/>
            <person name="Desvignes T."/>
            <person name="Postlethwait J."/>
            <person name="Bobe J."/>
            <person name="Wedekind C."/>
            <person name="Guiguen Y."/>
        </authorList>
    </citation>
    <scope>NUCLEOTIDE SEQUENCE [LARGE SCALE GENOMIC DNA]</scope>
    <source>
        <strain evidence="4">Cs_M1</strain>
        <tissue evidence="4">Blood</tissue>
    </source>
</reference>
<evidence type="ECO:0000259" key="3">
    <source>
        <dbReference type="Pfam" id="PF02932"/>
    </source>
</evidence>
<dbReference type="GO" id="GO:0004888">
    <property type="term" value="F:transmembrane signaling receptor activity"/>
    <property type="evidence" value="ECO:0007669"/>
    <property type="project" value="InterPro"/>
</dbReference>
<feature type="transmembrane region" description="Helical" evidence="1">
    <location>
        <begin position="152"/>
        <end position="172"/>
    </location>
</feature>
<keyword evidence="1" id="KW-0472">Membrane</keyword>
<dbReference type="Pfam" id="PF02932">
    <property type="entry name" value="Neur_chan_memb"/>
    <property type="match status" value="1"/>
</dbReference>
<name>A0AAN8R3W6_9TELE</name>